<evidence type="ECO:0000313" key="9">
    <source>
        <dbReference type="EMBL" id="AEE49895.1"/>
    </source>
</evidence>
<dbReference type="InterPro" id="IPR013324">
    <property type="entry name" value="RNA_pol_sigma_r3/r4-like"/>
</dbReference>
<reference key="2">
    <citation type="submission" date="2011-04" db="EMBL/GenBank/DDBJ databases">
        <title>Complete sequence of chromosome of Haliscomenobacter hydrossis DSM 1100.</title>
        <authorList>
            <consortium name="US DOE Joint Genome Institute (JGI-PGF)"/>
            <person name="Lucas S."/>
            <person name="Han J."/>
            <person name="Lapidus A."/>
            <person name="Bruce D."/>
            <person name="Goodwin L."/>
            <person name="Pitluck S."/>
            <person name="Peters L."/>
            <person name="Kyrpides N."/>
            <person name="Mavromatis K."/>
            <person name="Ivanova N."/>
            <person name="Ovchinnikova G."/>
            <person name="Pagani I."/>
            <person name="Daligault H."/>
            <person name="Detter J.C."/>
            <person name="Han C."/>
            <person name="Land M."/>
            <person name="Hauser L."/>
            <person name="Markowitz V."/>
            <person name="Cheng J.-F."/>
            <person name="Hugenholtz P."/>
            <person name="Woyke T."/>
            <person name="Wu D."/>
            <person name="Verbarg S."/>
            <person name="Frueling A."/>
            <person name="Brambilla E."/>
            <person name="Klenk H.-P."/>
            <person name="Eisen J.A."/>
        </authorList>
    </citation>
    <scope>NUCLEOTIDE SEQUENCE</scope>
    <source>
        <strain>DSM 1100</strain>
    </source>
</reference>
<sequence>MSNAKAQPANTEETMISFQACFNTHKDRVFNTALSLLQNWEEAEEVTQDVFVAVYEALPSFRGQSMLSTWLYRITMNKALDRLKARKAKKRSGFIISLWSQKDHREQHLDLPDFIHPGVILEKQESSKALFQAIAQLPENQQSAFVLAKIEQLSYAEIANILDLSIPAVESLLVRAKQKLRGLLKDFYDNH</sequence>
<evidence type="ECO:0000259" key="8">
    <source>
        <dbReference type="Pfam" id="PF08281"/>
    </source>
</evidence>
<reference evidence="9 10" key="1">
    <citation type="journal article" date="2011" name="Stand. Genomic Sci.">
        <title>Complete genome sequence of Haliscomenobacter hydrossis type strain (O).</title>
        <authorList>
            <consortium name="US DOE Joint Genome Institute (JGI-PGF)"/>
            <person name="Daligault H."/>
            <person name="Lapidus A."/>
            <person name="Zeytun A."/>
            <person name="Nolan M."/>
            <person name="Lucas S."/>
            <person name="Del Rio T.G."/>
            <person name="Tice H."/>
            <person name="Cheng J.F."/>
            <person name="Tapia R."/>
            <person name="Han C."/>
            <person name="Goodwin L."/>
            <person name="Pitluck S."/>
            <person name="Liolios K."/>
            <person name="Pagani I."/>
            <person name="Ivanova N."/>
            <person name="Huntemann M."/>
            <person name="Mavromatis K."/>
            <person name="Mikhailova N."/>
            <person name="Pati A."/>
            <person name="Chen A."/>
            <person name="Palaniappan K."/>
            <person name="Land M."/>
            <person name="Hauser L."/>
            <person name="Brambilla E.M."/>
            <person name="Rohde M."/>
            <person name="Verbarg S."/>
            <person name="Goker M."/>
            <person name="Bristow J."/>
            <person name="Eisen J.A."/>
            <person name="Markowitz V."/>
            <person name="Hugenholtz P."/>
            <person name="Kyrpides N.C."/>
            <person name="Klenk H.P."/>
            <person name="Woyke T."/>
        </authorList>
    </citation>
    <scope>NUCLEOTIDE SEQUENCE [LARGE SCALE GENOMIC DNA]</scope>
    <source>
        <strain evidence="10">ATCC 27775 / DSM 1100 / LMG 10767 / O</strain>
    </source>
</reference>
<evidence type="ECO:0000256" key="2">
    <source>
        <dbReference type="ARBA" id="ARBA00023015"/>
    </source>
</evidence>
<proteinExistence type="inferred from homology"/>
<dbReference type="InterPro" id="IPR036388">
    <property type="entry name" value="WH-like_DNA-bd_sf"/>
</dbReference>
<dbReference type="eggNOG" id="COG1595">
    <property type="taxonomic scope" value="Bacteria"/>
</dbReference>
<dbReference type="HOGENOM" id="CLU_047691_3_0_10"/>
<keyword evidence="10" id="KW-1185">Reference proteome</keyword>
<keyword evidence="5 6" id="KW-0804">Transcription</keyword>
<dbReference type="Gene3D" id="1.10.10.10">
    <property type="entry name" value="Winged helix-like DNA-binding domain superfamily/Winged helix DNA-binding domain"/>
    <property type="match status" value="1"/>
</dbReference>
<dbReference type="Pfam" id="PF08281">
    <property type="entry name" value="Sigma70_r4_2"/>
    <property type="match status" value="1"/>
</dbReference>
<dbReference type="Gene3D" id="1.10.1740.10">
    <property type="match status" value="1"/>
</dbReference>
<evidence type="ECO:0000256" key="3">
    <source>
        <dbReference type="ARBA" id="ARBA00023082"/>
    </source>
</evidence>
<dbReference type="KEGG" id="hhy:Halhy_2010"/>
<dbReference type="SUPFAM" id="SSF88659">
    <property type="entry name" value="Sigma3 and sigma4 domains of RNA polymerase sigma factors"/>
    <property type="match status" value="1"/>
</dbReference>
<dbReference type="Proteomes" id="UP000008461">
    <property type="component" value="Chromosome"/>
</dbReference>
<dbReference type="Pfam" id="PF04542">
    <property type="entry name" value="Sigma70_r2"/>
    <property type="match status" value="1"/>
</dbReference>
<dbReference type="InterPro" id="IPR000838">
    <property type="entry name" value="RNA_pol_sigma70_ECF_CS"/>
</dbReference>
<dbReference type="RefSeq" id="WP_013764448.1">
    <property type="nucleotide sequence ID" value="NC_015510.1"/>
</dbReference>
<keyword evidence="3 6" id="KW-0731">Sigma factor</keyword>
<dbReference type="GO" id="GO:0016987">
    <property type="term" value="F:sigma factor activity"/>
    <property type="evidence" value="ECO:0007669"/>
    <property type="project" value="UniProtKB-KW"/>
</dbReference>
<gene>
    <name evidence="9" type="ordered locus">Halhy_2010</name>
</gene>
<evidence type="ECO:0000256" key="6">
    <source>
        <dbReference type="RuleBase" id="RU000716"/>
    </source>
</evidence>
<evidence type="ECO:0000256" key="1">
    <source>
        <dbReference type="ARBA" id="ARBA00010641"/>
    </source>
</evidence>
<dbReference type="InterPro" id="IPR013249">
    <property type="entry name" value="RNA_pol_sigma70_r4_t2"/>
</dbReference>
<protein>
    <recommendedName>
        <fullName evidence="6">RNA polymerase sigma factor</fullName>
    </recommendedName>
</protein>
<evidence type="ECO:0000259" key="7">
    <source>
        <dbReference type="Pfam" id="PF04542"/>
    </source>
</evidence>
<accession>F4KPE1</accession>
<evidence type="ECO:0000256" key="5">
    <source>
        <dbReference type="ARBA" id="ARBA00023163"/>
    </source>
</evidence>
<evidence type="ECO:0000256" key="4">
    <source>
        <dbReference type="ARBA" id="ARBA00023125"/>
    </source>
</evidence>
<keyword evidence="2 6" id="KW-0805">Transcription regulation</keyword>
<feature type="domain" description="RNA polymerase sigma-70 region 2" evidence="7">
    <location>
        <begin position="22"/>
        <end position="87"/>
    </location>
</feature>
<dbReference type="InterPro" id="IPR014284">
    <property type="entry name" value="RNA_pol_sigma-70_dom"/>
</dbReference>
<dbReference type="SUPFAM" id="SSF88946">
    <property type="entry name" value="Sigma2 domain of RNA polymerase sigma factors"/>
    <property type="match status" value="1"/>
</dbReference>
<dbReference type="InterPro" id="IPR013325">
    <property type="entry name" value="RNA_pol_sigma_r2"/>
</dbReference>
<dbReference type="STRING" id="760192.Halhy_2010"/>
<dbReference type="GO" id="GO:0006352">
    <property type="term" value="P:DNA-templated transcription initiation"/>
    <property type="evidence" value="ECO:0007669"/>
    <property type="project" value="InterPro"/>
</dbReference>
<name>F4KPE1_HALH1</name>
<dbReference type="PANTHER" id="PTHR43133">
    <property type="entry name" value="RNA POLYMERASE ECF-TYPE SIGMA FACTO"/>
    <property type="match status" value="1"/>
</dbReference>
<evidence type="ECO:0000313" key="10">
    <source>
        <dbReference type="Proteomes" id="UP000008461"/>
    </source>
</evidence>
<keyword evidence="4 6" id="KW-0238">DNA-binding</keyword>
<dbReference type="InterPro" id="IPR039425">
    <property type="entry name" value="RNA_pol_sigma-70-like"/>
</dbReference>
<dbReference type="EMBL" id="CP002691">
    <property type="protein sequence ID" value="AEE49895.1"/>
    <property type="molecule type" value="Genomic_DNA"/>
</dbReference>
<feature type="domain" description="RNA polymerase sigma factor 70 region 4 type 2" evidence="8">
    <location>
        <begin position="129"/>
        <end position="180"/>
    </location>
</feature>
<organism evidence="9 10">
    <name type="scientific">Haliscomenobacter hydrossis (strain ATCC 27775 / DSM 1100 / LMG 10767 / O)</name>
    <dbReference type="NCBI Taxonomy" id="760192"/>
    <lineage>
        <taxon>Bacteria</taxon>
        <taxon>Pseudomonadati</taxon>
        <taxon>Bacteroidota</taxon>
        <taxon>Saprospiria</taxon>
        <taxon>Saprospirales</taxon>
        <taxon>Haliscomenobacteraceae</taxon>
        <taxon>Haliscomenobacter</taxon>
    </lineage>
</organism>
<dbReference type="CDD" id="cd06171">
    <property type="entry name" value="Sigma70_r4"/>
    <property type="match status" value="1"/>
</dbReference>
<dbReference type="PANTHER" id="PTHR43133:SF8">
    <property type="entry name" value="RNA POLYMERASE SIGMA FACTOR HI_1459-RELATED"/>
    <property type="match status" value="1"/>
</dbReference>
<dbReference type="GO" id="GO:0003677">
    <property type="term" value="F:DNA binding"/>
    <property type="evidence" value="ECO:0007669"/>
    <property type="project" value="UniProtKB-KW"/>
</dbReference>
<dbReference type="InterPro" id="IPR007627">
    <property type="entry name" value="RNA_pol_sigma70_r2"/>
</dbReference>
<comment type="similarity">
    <text evidence="1 6">Belongs to the sigma-70 factor family. ECF subfamily.</text>
</comment>
<dbReference type="PROSITE" id="PS01063">
    <property type="entry name" value="SIGMA70_ECF"/>
    <property type="match status" value="1"/>
</dbReference>
<dbReference type="NCBIfam" id="TIGR02937">
    <property type="entry name" value="sigma70-ECF"/>
    <property type="match status" value="1"/>
</dbReference>
<dbReference type="AlphaFoldDB" id="F4KPE1"/>